<feature type="compositionally biased region" description="Polar residues" evidence="1">
    <location>
        <begin position="29"/>
        <end position="39"/>
    </location>
</feature>
<comment type="caution">
    <text evidence="2">The sequence shown here is derived from an EMBL/GenBank/DDBJ whole genome shotgun (WGS) entry which is preliminary data.</text>
</comment>
<dbReference type="Proteomes" id="UP000709295">
    <property type="component" value="Unassembled WGS sequence"/>
</dbReference>
<proteinExistence type="predicted"/>
<accession>A0A8J5MED9</accession>
<evidence type="ECO:0000256" key="1">
    <source>
        <dbReference type="SAM" id="MobiDB-lite"/>
    </source>
</evidence>
<sequence>MALGSAAPFAPTLLCSKFESDPASNHWTEVGSVDTTGHHSAQLKPGALPTLSDHLAA</sequence>
<feature type="region of interest" description="Disordered" evidence="1">
    <location>
        <begin position="29"/>
        <end position="57"/>
    </location>
</feature>
<gene>
    <name evidence="2" type="ORF">JG688_00013452</name>
</gene>
<dbReference type="AlphaFoldDB" id="A0A8J5MED9"/>
<dbReference type="EMBL" id="JAENGY010001143">
    <property type="protein sequence ID" value="KAG6952051.1"/>
    <property type="molecule type" value="Genomic_DNA"/>
</dbReference>
<keyword evidence="3" id="KW-1185">Reference proteome</keyword>
<protein>
    <submittedName>
        <fullName evidence="2">Uncharacterized protein</fullName>
    </submittedName>
</protein>
<organism evidence="2 3">
    <name type="scientific">Phytophthora aleatoria</name>
    <dbReference type="NCBI Taxonomy" id="2496075"/>
    <lineage>
        <taxon>Eukaryota</taxon>
        <taxon>Sar</taxon>
        <taxon>Stramenopiles</taxon>
        <taxon>Oomycota</taxon>
        <taxon>Peronosporomycetes</taxon>
        <taxon>Peronosporales</taxon>
        <taxon>Peronosporaceae</taxon>
        <taxon>Phytophthora</taxon>
    </lineage>
</organism>
<evidence type="ECO:0000313" key="2">
    <source>
        <dbReference type="EMBL" id="KAG6952051.1"/>
    </source>
</evidence>
<name>A0A8J5MED9_9STRA</name>
<evidence type="ECO:0000313" key="3">
    <source>
        <dbReference type="Proteomes" id="UP000709295"/>
    </source>
</evidence>
<reference evidence="2" key="1">
    <citation type="submission" date="2021-01" db="EMBL/GenBank/DDBJ databases">
        <title>Phytophthora aleatoria, a newly-described species from Pinus radiata is distinct from Phytophthora cactorum isolates based on comparative genomics.</title>
        <authorList>
            <person name="Mcdougal R."/>
            <person name="Panda P."/>
            <person name="Williams N."/>
            <person name="Studholme D.J."/>
        </authorList>
    </citation>
    <scope>NUCLEOTIDE SEQUENCE</scope>
    <source>
        <strain evidence="2">NZFS 4037</strain>
    </source>
</reference>